<dbReference type="InterPro" id="IPR051262">
    <property type="entry name" value="SMP-30/CGR1_Lactonase"/>
</dbReference>
<reference evidence="6 7" key="1">
    <citation type="submission" date="2021-01" db="EMBL/GenBank/DDBJ databases">
        <title>Whole genome shotgun sequence of Catellatospora chokoriensis NBRC 107358.</title>
        <authorList>
            <person name="Komaki H."/>
            <person name="Tamura T."/>
        </authorList>
    </citation>
    <scope>NUCLEOTIDE SEQUENCE [LARGE SCALE GENOMIC DNA]</scope>
    <source>
        <strain evidence="6 7">NBRC 107358</strain>
    </source>
</reference>
<dbReference type="GO" id="GO:0046872">
    <property type="term" value="F:metal ion binding"/>
    <property type="evidence" value="ECO:0007669"/>
    <property type="project" value="UniProtKB-KW"/>
</dbReference>
<gene>
    <name evidence="6" type="ORF">Cch02nite_15010</name>
</gene>
<feature type="binding site" evidence="4">
    <location>
        <position position="127"/>
    </location>
    <ligand>
        <name>substrate</name>
    </ligand>
</feature>
<dbReference type="InterPro" id="IPR013658">
    <property type="entry name" value="SGL"/>
</dbReference>
<feature type="binding site" evidence="4">
    <location>
        <position position="231"/>
    </location>
    <ligand>
        <name>a divalent metal cation</name>
        <dbReference type="ChEBI" id="CHEBI:60240"/>
    </ligand>
</feature>
<dbReference type="PANTHER" id="PTHR47572">
    <property type="entry name" value="LIPOPROTEIN-RELATED"/>
    <property type="match status" value="1"/>
</dbReference>
<protein>
    <submittedName>
        <fullName evidence="6">Gluconolactonase</fullName>
    </submittedName>
</protein>
<dbReference type="RefSeq" id="WP_191837635.1">
    <property type="nucleotide sequence ID" value="NZ_BAAALB010000033.1"/>
</dbReference>
<keyword evidence="4" id="KW-0479">Metal-binding</keyword>
<dbReference type="Gene3D" id="2.120.10.30">
    <property type="entry name" value="TolB, C-terminal domain"/>
    <property type="match status" value="1"/>
</dbReference>
<evidence type="ECO:0000313" key="6">
    <source>
        <dbReference type="EMBL" id="GIF88057.1"/>
    </source>
</evidence>
<organism evidence="6 7">
    <name type="scientific">Catellatospora chokoriensis</name>
    <dbReference type="NCBI Taxonomy" id="310353"/>
    <lineage>
        <taxon>Bacteria</taxon>
        <taxon>Bacillati</taxon>
        <taxon>Actinomycetota</taxon>
        <taxon>Actinomycetes</taxon>
        <taxon>Micromonosporales</taxon>
        <taxon>Micromonosporaceae</taxon>
        <taxon>Catellatospora</taxon>
    </lineage>
</organism>
<dbReference type="GO" id="GO:0016787">
    <property type="term" value="F:hydrolase activity"/>
    <property type="evidence" value="ECO:0007669"/>
    <property type="project" value="UniProtKB-KW"/>
</dbReference>
<dbReference type="PRINTS" id="PR01790">
    <property type="entry name" value="SMP30FAMILY"/>
</dbReference>
<evidence type="ECO:0000259" key="5">
    <source>
        <dbReference type="Pfam" id="PF08450"/>
    </source>
</evidence>
<feature type="binding site" evidence="4">
    <location>
        <position position="151"/>
    </location>
    <ligand>
        <name>substrate</name>
    </ligand>
</feature>
<feature type="binding site" evidence="4">
    <location>
        <position position="40"/>
    </location>
    <ligand>
        <name>a divalent metal cation</name>
        <dbReference type="ChEBI" id="CHEBI:60240"/>
    </ligand>
</feature>
<dbReference type="Proteomes" id="UP000619293">
    <property type="component" value="Unassembled WGS sequence"/>
</dbReference>
<dbReference type="Pfam" id="PF08450">
    <property type="entry name" value="SGL"/>
    <property type="match status" value="1"/>
</dbReference>
<dbReference type="EMBL" id="BONG01000006">
    <property type="protein sequence ID" value="GIF88057.1"/>
    <property type="molecule type" value="Genomic_DNA"/>
</dbReference>
<dbReference type="InterPro" id="IPR005511">
    <property type="entry name" value="SMP-30"/>
</dbReference>
<feature type="domain" description="SMP-30/Gluconolactonase/LRE-like region" evidence="5">
    <location>
        <begin position="40"/>
        <end position="286"/>
    </location>
</feature>
<proteinExistence type="inferred from homology"/>
<keyword evidence="7" id="KW-1185">Reference proteome</keyword>
<keyword evidence="4" id="KW-0862">Zinc</keyword>
<evidence type="ECO:0000256" key="2">
    <source>
        <dbReference type="ARBA" id="ARBA00022801"/>
    </source>
</evidence>
<dbReference type="PANTHER" id="PTHR47572:SF4">
    <property type="entry name" value="LACTONASE DRP35"/>
    <property type="match status" value="1"/>
</dbReference>
<feature type="active site" description="Proton donor/acceptor" evidence="3">
    <location>
        <position position="231"/>
    </location>
</feature>
<comment type="caution">
    <text evidence="6">The sequence shown here is derived from an EMBL/GenBank/DDBJ whole genome shotgun (WGS) entry which is preliminary data.</text>
</comment>
<evidence type="ECO:0000256" key="4">
    <source>
        <dbReference type="PIRSR" id="PIRSR605511-2"/>
    </source>
</evidence>
<feature type="binding site" evidence="4">
    <location>
        <position position="184"/>
    </location>
    <ligand>
        <name>a divalent metal cation</name>
        <dbReference type="ChEBI" id="CHEBI:60240"/>
    </ligand>
</feature>
<sequence length="306" mass="33539">MGALLATDTIPAQLVTLDPRFECNGDERVQRLFTGGRWLEGPVYHPAGRYLLCSDIPNDRMLRWDETTGTVGVFRQPAGHTNGHTLDGQGRLVSCEQGNRRVTRTEHDGSITVLADSWRGKRLNSPNDVVVHSDGAVWFTDPPYGITSDYEGNRGVSEIGGCHVYRVTPGGDPEAVVLDAERPNGLAFSPDERRLYLADTRRKHIRVFDVTAEGGLTGGDVLAECDAGSFDGLRVDDRGMIWAAAHDGVHCYHPDGTRLGRILLPEIVSNLVFGGPKRNVLYMTASTSVYAIRLTVNGCTPPWARR</sequence>
<evidence type="ECO:0000256" key="1">
    <source>
        <dbReference type="ARBA" id="ARBA00008853"/>
    </source>
</evidence>
<comment type="similarity">
    <text evidence="1">Belongs to the SMP-30/CGR1 family.</text>
</comment>
<evidence type="ECO:0000313" key="7">
    <source>
        <dbReference type="Proteomes" id="UP000619293"/>
    </source>
</evidence>
<dbReference type="InterPro" id="IPR011042">
    <property type="entry name" value="6-blade_b-propeller_TolB-like"/>
</dbReference>
<keyword evidence="2" id="KW-0378">Hydrolase</keyword>
<name>A0A8J3JWB6_9ACTN</name>
<dbReference type="SUPFAM" id="SSF63829">
    <property type="entry name" value="Calcium-dependent phosphotriesterase"/>
    <property type="match status" value="1"/>
</dbReference>
<evidence type="ECO:0000256" key="3">
    <source>
        <dbReference type="PIRSR" id="PIRSR605511-1"/>
    </source>
</evidence>
<accession>A0A8J3JWB6</accession>
<dbReference type="AlphaFoldDB" id="A0A8J3JWB6"/>
<comment type="cofactor">
    <cofactor evidence="4">
        <name>Zn(2+)</name>
        <dbReference type="ChEBI" id="CHEBI:29105"/>
    </cofactor>
    <text evidence="4">Binds 1 divalent metal cation per subunit.</text>
</comment>